<dbReference type="EMBL" id="JMCC02000157">
    <property type="protein sequence ID" value="KIG12012.1"/>
    <property type="molecule type" value="Genomic_DNA"/>
</dbReference>
<evidence type="ECO:0000313" key="3">
    <source>
        <dbReference type="Proteomes" id="UP000031599"/>
    </source>
</evidence>
<comment type="caution">
    <text evidence="2">The sequence shown here is derived from an EMBL/GenBank/DDBJ whole genome shotgun (WGS) entry which is preliminary data.</text>
</comment>
<dbReference type="Proteomes" id="UP000031599">
    <property type="component" value="Unassembled WGS sequence"/>
</dbReference>
<sequence length="206" mass="23302">MPDPSASSSGSFSDGSLVDDVHQIKGLALASVQTHVVETFGQAEWDALMKLLPPRTSGMFEDIDTGDWYPETEMRRVVHALYQHLCQDDDERFLALMRGVALAGINRFFGMILTITTARFVLRNIPALWRRVRRGPAVLHTEVGSDGRVLVHYSDYRYCRDRIYRLVSLANCQAAAYAATKKLPQAEVAKWDRYTMTLAFTLNENE</sequence>
<reference evidence="2 3" key="1">
    <citation type="submission" date="2014-12" db="EMBL/GenBank/DDBJ databases">
        <title>Genome assembly of Enhygromyxa salina DSM 15201.</title>
        <authorList>
            <person name="Sharma G."/>
            <person name="Subramanian S."/>
        </authorList>
    </citation>
    <scope>NUCLEOTIDE SEQUENCE [LARGE SCALE GENOMIC DNA]</scope>
    <source>
        <strain evidence="2 3">DSM 15201</strain>
    </source>
</reference>
<keyword evidence="1" id="KW-0812">Transmembrane</keyword>
<dbReference type="RefSeq" id="WP_052558669.1">
    <property type="nucleotide sequence ID" value="NZ_JMCC02000157.1"/>
</dbReference>
<dbReference type="AlphaFoldDB" id="A0A0C2CVW2"/>
<evidence type="ECO:0000256" key="1">
    <source>
        <dbReference type="SAM" id="Phobius"/>
    </source>
</evidence>
<protein>
    <recommendedName>
        <fullName evidence="4">Heme NO-binding domain-containing protein</fullName>
    </recommendedName>
</protein>
<organism evidence="2 3">
    <name type="scientific">Enhygromyxa salina</name>
    <dbReference type="NCBI Taxonomy" id="215803"/>
    <lineage>
        <taxon>Bacteria</taxon>
        <taxon>Pseudomonadati</taxon>
        <taxon>Myxococcota</taxon>
        <taxon>Polyangia</taxon>
        <taxon>Nannocystales</taxon>
        <taxon>Nannocystaceae</taxon>
        <taxon>Enhygromyxa</taxon>
    </lineage>
</organism>
<proteinExistence type="predicted"/>
<gene>
    <name evidence="2" type="ORF">DB30_02130</name>
</gene>
<keyword evidence="1" id="KW-1133">Transmembrane helix</keyword>
<evidence type="ECO:0000313" key="2">
    <source>
        <dbReference type="EMBL" id="KIG12012.1"/>
    </source>
</evidence>
<keyword evidence="1" id="KW-0472">Membrane</keyword>
<name>A0A0C2CVW2_9BACT</name>
<evidence type="ECO:0008006" key="4">
    <source>
        <dbReference type="Google" id="ProtNLM"/>
    </source>
</evidence>
<feature type="transmembrane region" description="Helical" evidence="1">
    <location>
        <begin position="100"/>
        <end position="122"/>
    </location>
</feature>
<accession>A0A0C2CVW2</accession>